<dbReference type="PANTHER" id="PTHR22946:SF9">
    <property type="entry name" value="POLYKETIDE TRANSFERASE AF380"/>
    <property type="match status" value="1"/>
</dbReference>
<evidence type="ECO:0000313" key="3">
    <source>
        <dbReference type="EMBL" id="PLW70557.1"/>
    </source>
</evidence>
<sequence>MKKWMWTLSIVVLLLSVSYAVLNMGRQPEPFPASSRSKALLQVGPLQVLQHDEVFIDDSRPTNANRGYAGDKVRRLEGTIWHPSTKDGGPYPLVVYSHGFSSNREGGAYLAEQLASLGFVVAAVDYPLTSRGAPGGPNAKDVVNQPGDISFLIDRLLVQNNTPGHVLEGMLDGSRIGVTGISLGGMTTTLVSFHPEMRDPRIGAALSIAGPTALFTDTFFTFTQVPFLMLAGDIDALVPYLTNAAPVIDKVPGSQLVTVTGGSHTGFAGPAAPLRWMKNPDALGCYMANRNIDGDEEDTWYDLIGTEAQGIDHKTKNDFCLVDPLPKAINVLRQQMITSVVVTSFFQSVFAPKAEQREAARFFLSNTLAGELPDVSYRRAPSRKLGTDHD</sequence>
<name>A0A2N5X7U4_9GAMM</name>
<protein>
    <recommendedName>
        <fullName evidence="2">PET hydrolase/cutinase-like domain-containing protein</fullName>
    </recommendedName>
</protein>
<dbReference type="InterPro" id="IPR029058">
    <property type="entry name" value="AB_hydrolase_fold"/>
</dbReference>
<dbReference type="AlphaFoldDB" id="A0A2N5X7U4"/>
<dbReference type="OrthoDB" id="9814760at2"/>
<dbReference type="GO" id="GO:0052689">
    <property type="term" value="F:carboxylic ester hydrolase activity"/>
    <property type="evidence" value="ECO:0007669"/>
    <property type="project" value="UniProtKB-ARBA"/>
</dbReference>
<dbReference type="RefSeq" id="WP_101516885.1">
    <property type="nucleotide sequence ID" value="NZ_PKUS01000001.1"/>
</dbReference>
<dbReference type="SUPFAM" id="SSF53474">
    <property type="entry name" value="alpha/beta-Hydrolases"/>
    <property type="match status" value="1"/>
</dbReference>
<dbReference type="Pfam" id="PF12740">
    <property type="entry name" value="PETase"/>
    <property type="match status" value="1"/>
</dbReference>
<reference evidence="3 4" key="1">
    <citation type="submission" date="2018-01" db="EMBL/GenBank/DDBJ databases">
        <title>The draft genome sequence of Halioglobus lutimaris HF004.</title>
        <authorList>
            <person name="Du Z.-J."/>
            <person name="Shi M.-J."/>
        </authorList>
    </citation>
    <scope>NUCLEOTIDE SEQUENCE [LARGE SCALE GENOMIC DNA]</scope>
    <source>
        <strain evidence="3 4">HF004</strain>
    </source>
</reference>
<dbReference type="InterPro" id="IPR050261">
    <property type="entry name" value="FrsA_esterase"/>
</dbReference>
<dbReference type="InterPro" id="IPR041127">
    <property type="entry name" value="PET_hydrolase/cutinase-like"/>
</dbReference>
<accession>A0A2N5X7U4</accession>
<dbReference type="PANTHER" id="PTHR22946">
    <property type="entry name" value="DIENELACTONE HYDROLASE DOMAIN-CONTAINING PROTEIN-RELATED"/>
    <property type="match status" value="1"/>
</dbReference>
<evidence type="ECO:0000259" key="2">
    <source>
        <dbReference type="Pfam" id="PF12740"/>
    </source>
</evidence>
<comment type="caution">
    <text evidence="3">The sequence shown here is derived from an EMBL/GenBank/DDBJ whole genome shotgun (WGS) entry which is preliminary data.</text>
</comment>
<proteinExistence type="predicted"/>
<dbReference type="Proteomes" id="UP000235005">
    <property type="component" value="Unassembled WGS sequence"/>
</dbReference>
<dbReference type="EMBL" id="PKUS01000001">
    <property type="protein sequence ID" value="PLW70557.1"/>
    <property type="molecule type" value="Genomic_DNA"/>
</dbReference>
<organism evidence="3 4">
    <name type="scientific">Pseudohalioglobus lutimaris</name>
    <dbReference type="NCBI Taxonomy" id="1737061"/>
    <lineage>
        <taxon>Bacteria</taxon>
        <taxon>Pseudomonadati</taxon>
        <taxon>Pseudomonadota</taxon>
        <taxon>Gammaproteobacteria</taxon>
        <taxon>Cellvibrionales</taxon>
        <taxon>Halieaceae</taxon>
        <taxon>Pseudohalioglobus</taxon>
    </lineage>
</organism>
<keyword evidence="4" id="KW-1185">Reference proteome</keyword>
<feature type="domain" description="PET hydrolase/cutinase-like" evidence="2">
    <location>
        <begin position="78"/>
        <end position="266"/>
    </location>
</feature>
<keyword evidence="1" id="KW-0378">Hydrolase</keyword>
<dbReference type="Gene3D" id="3.40.50.1820">
    <property type="entry name" value="alpha/beta hydrolase"/>
    <property type="match status" value="1"/>
</dbReference>
<evidence type="ECO:0000313" key="4">
    <source>
        <dbReference type="Proteomes" id="UP000235005"/>
    </source>
</evidence>
<evidence type="ECO:0000256" key="1">
    <source>
        <dbReference type="ARBA" id="ARBA00022801"/>
    </source>
</evidence>
<gene>
    <name evidence="3" type="ORF">C0039_00025</name>
</gene>